<evidence type="ECO:0000256" key="2">
    <source>
        <dbReference type="ARBA" id="ARBA00012759"/>
    </source>
</evidence>
<dbReference type="EMBL" id="CAWUHB010000001">
    <property type="protein sequence ID" value="CAK7208433.1"/>
    <property type="molecule type" value="Genomic_DNA"/>
</dbReference>
<feature type="compositionally biased region" description="Basic and acidic residues" evidence="9">
    <location>
        <begin position="40"/>
        <end position="50"/>
    </location>
</feature>
<evidence type="ECO:0000256" key="3">
    <source>
        <dbReference type="ARBA" id="ARBA00022670"/>
    </source>
</evidence>
<evidence type="ECO:0000313" key="11">
    <source>
        <dbReference type="EMBL" id="CAK7208433.1"/>
    </source>
</evidence>
<gene>
    <name evidence="11" type="ORF">SCUCBS95973_000100</name>
</gene>
<dbReference type="Gene3D" id="3.40.532.10">
    <property type="entry name" value="Peptidase C12, ubiquitin carboxyl-terminal hydrolase"/>
    <property type="match status" value="1"/>
</dbReference>
<evidence type="ECO:0000256" key="4">
    <source>
        <dbReference type="ARBA" id="ARBA00022786"/>
    </source>
</evidence>
<dbReference type="PROSITE" id="PS52048">
    <property type="entry name" value="UCH_DOMAIN"/>
    <property type="match status" value="1"/>
</dbReference>
<feature type="domain" description="UCH catalytic" evidence="10">
    <location>
        <begin position="117"/>
        <end position="359"/>
    </location>
</feature>
<comment type="similarity">
    <text evidence="7">Belongs to the peptidase C12 family.</text>
</comment>
<evidence type="ECO:0000256" key="9">
    <source>
        <dbReference type="SAM" id="MobiDB-lite"/>
    </source>
</evidence>
<dbReference type="InterPro" id="IPR036959">
    <property type="entry name" value="Peptidase_C12_UCH_sf"/>
</dbReference>
<keyword evidence="12" id="KW-1185">Reference proteome</keyword>
<evidence type="ECO:0000256" key="6">
    <source>
        <dbReference type="ARBA" id="ARBA00022807"/>
    </source>
</evidence>
<comment type="catalytic activity">
    <reaction evidence="1">
        <text>Thiol-dependent hydrolysis of ester, thioester, amide, peptide and isopeptide bonds formed by the C-terminal Gly of ubiquitin (a 76-residue protein attached to proteins as an intracellular targeting signal).</text>
        <dbReference type="EC" id="3.4.19.12"/>
    </reaction>
</comment>
<evidence type="ECO:0000256" key="1">
    <source>
        <dbReference type="ARBA" id="ARBA00000707"/>
    </source>
</evidence>
<dbReference type="Proteomes" id="UP001642405">
    <property type="component" value="Unassembled WGS sequence"/>
</dbReference>
<dbReference type="InterPro" id="IPR038765">
    <property type="entry name" value="Papain-like_cys_pep_sf"/>
</dbReference>
<proteinExistence type="inferred from homology"/>
<keyword evidence="4 8" id="KW-0833">Ubl conjugation pathway</keyword>
<evidence type="ECO:0000256" key="7">
    <source>
        <dbReference type="PROSITE-ProRule" id="PRU01393"/>
    </source>
</evidence>
<dbReference type="PANTHER" id="PTHR10589">
    <property type="entry name" value="UBIQUITIN CARBOXYL-TERMINAL HYDROLASE"/>
    <property type="match status" value="1"/>
</dbReference>
<dbReference type="PANTHER" id="PTHR10589:SF29">
    <property type="entry name" value="UBIQUITIN CARBOXYL-TERMINAL HYDROLASE"/>
    <property type="match status" value="1"/>
</dbReference>
<reference evidence="11 12" key="1">
    <citation type="submission" date="2024-01" db="EMBL/GenBank/DDBJ databases">
        <authorList>
            <person name="Allen C."/>
            <person name="Tagirdzhanova G."/>
        </authorList>
    </citation>
    <scope>NUCLEOTIDE SEQUENCE [LARGE SCALE GENOMIC DNA]</scope>
</reference>
<evidence type="ECO:0000313" key="12">
    <source>
        <dbReference type="Proteomes" id="UP001642405"/>
    </source>
</evidence>
<feature type="region of interest" description="Disordered" evidence="9">
    <location>
        <begin position="368"/>
        <end position="392"/>
    </location>
</feature>
<dbReference type="PROSITE" id="PS52049">
    <property type="entry name" value="ULD"/>
    <property type="match status" value="1"/>
</dbReference>
<feature type="region of interest" description="Disordered" evidence="9">
    <location>
        <begin position="1"/>
        <end position="73"/>
    </location>
</feature>
<protein>
    <recommendedName>
        <fullName evidence="2">ubiquitinyl hydrolase 1</fullName>
        <ecNumber evidence="2">3.4.19.12</ecNumber>
    </recommendedName>
</protein>
<keyword evidence="6" id="KW-0788">Thiol protease</keyword>
<comment type="caution">
    <text evidence="7">Lacks conserved residue(s) required for the propagation of feature annotation.</text>
</comment>
<evidence type="ECO:0000259" key="10">
    <source>
        <dbReference type="PROSITE" id="PS52048"/>
    </source>
</evidence>
<comment type="caution">
    <text evidence="11">The sequence shown here is derived from an EMBL/GenBank/DDBJ whole genome shotgun (WGS) entry which is preliminary data.</text>
</comment>
<sequence>MTRRKASSGSPQPAKRTKIAEAGAGCPNGSASGRAALDGAVKDAAEDARTDAPSSPVSPSPAPRSLRPRRAAAAKSAATTAAISVEDGAAASVPSRDAIHERLFAPITEAELKAWKGWSDIESEPAFFNFILREMGVQDATIFELFGVDEASISYLPDPLGLIFLYKFVEEDDGEAYEDCPEHLWFANQTTENACGTIAMLNIAMNCERLSLGDHLTRFKAATQPLHPALRGHLLSTDETIRSKHNSFARRIDMLMSDLSLKLEWAEAGKKSKSAALRKSAKKKKKRSADEDEAAFHFIAYVPMGSDVWELNGMQEKPLKLGSLDGDWTAMARERIAARMSNYAAYDDTAIFNLLALCHTPKAGTSEINGTNGTNGTSGTGEVGSTVDNDADDGGVRRAAARKGDYTPAVHSWLKKLADKGVLQRLATGEQDDPLAEGEDAG</sequence>
<keyword evidence="3" id="KW-0645">Protease</keyword>
<name>A0ABP0AMS1_9PEZI</name>
<keyword evidence="5" id="KW-0378">Hydrolase</keyword>
<dbReference type="EC" id="3.4.19.12" evidence="2"/>
<evidence type="ECO:0000256" key="5">
    <source>
        <dbReference type="ARBA" id="ARBA00022801"/>
    </source>
</evidence>
<dbReference type="InterPro" id="IPR001578">
    <property type="entry name" value="Peptidase_C12_UCH"/>
</dbReference>
<evidence type="ECO:0000256" key="8">
    <source>
        <dbReference type="PROSITE-ProRule" id="PRU01394"/>
    </source>
</evidence>
<accession>A0ABP0AMS1</accession>
<dbReference type="Pfam" id="PF01088">
    <property type="entry name" value="Peptidase_C12"/>
    <property type="match status" value="1"/>
</dbReference>
<organism evidence="11 12">
    <name type="scientific">Sporothrix curviconia</name>
    <dbReference type="NCBI Taxonomy" id="1260050"/>
    <lineage>
        <taxon>Eukaryota</taxon>
        <taxon>Fungi</taxon>
        <taxon>Dikarya</taxon>
        <taxon>Ascomycota</taxon>
        <taxon>Pezizomycotina</taxon>
        <taxon>Sordariomycetes</taxon>
        <taxon>Sordariomycetidae</taxon>
        <taxon>Ophiostomatales</taxon>
        <taxon>Ophiostomataceae</taxon>
        <taxon>Sporothrix</taxon>
    </lineage>
</organism>
<dbReference type="SUPFAM" id="SSF54001">
    <property type="entry name" value="Cysteine proteinases"/>
    <property type="match status" value="1"/>
</dbReference>